<dbReference type="InterPro" id="IPR000015">
    <property type="entry name" value="Fimb_usher"/>
</dbReference>
<dbReference type="Gene3D" id="2.60.40.2610">
    <property type="entry name" value="Outer membrane usher protein FimD, plug domain"/>
    <property type="match status" value="1"/>
</dbReference>
<dbReference type="PANTHER" id="PTHR30451:SF10">
    <property type="entry name" value="OUTER MEMBRANE USHER PROTEIN YFCU-RELATED"/>
    <property type="match status" value="1"/>
</dbReference>
<dbReference type="PANTHER" id="PTHR30451">
    <property type="entry name" value="OUTER MEMBRANE USHER PROTEIN"/>
    <property type="match status" value="1"/>
</dbReference>
<proteinExistence type="predicted"/>
<dbReference type="AlphaFoldDB" id="A0A3S4XXC2"/>
<evidence type="ECO:0000313" key="3">
    <source>
        <dbReference type="Proteomes" id="UP000270487"/>
    </source>
</evidence>
<dbReference type="EMBL" id="LR134492">
    <property type="protein sequence ID" value="VEI77013.1"/>
    <property type="molecule type" value="Genomic_DNA"/>
</dbReference>
<dbReference type="Gene3D" id="2.60.40.2070">
    <property type="match status" value="1"/>
</dbReference>
<dbReference type="Proteomes" id="UP000270487">
    <property type="component" value="Chromosome"/>
</dbReference>
<accession>A0A3S4XXC2</accession>
<protein>
    <submittedName>
        <fullName evidence="2">Outer membrane usher protein papC</fullName>
    </submittedName>
</protein>
<evidence type="ECO:0000313" key="2">
    <source>
        <dbReference type="EMBL" id="VEI77013.1"/>
    </source>
</evidence>
<reference evidence="2 3" key="1">
    <citation type="submission" date="2018-12" db="EMBL/GenBank/DDBJ databases">
        <authorList>
            <consortium name="Pathogen Informatics"/>
        </authorList>
    </citation>
    <scope>NUCLEOTIDE SEQUENCE [LARGE SCALE GENOMIC DNA]</scope>
    <source>
        <strain evidence="2 3">NCTC13193</strain>
    </source>
</reference>
<dbReference type="InterPro" id="IPR042186">
    <property type="entry name" value="FimD_plug_dom"/>
</dbReference>
<dbReference type="Pfam" id="PF13953">
    <property type="entry name" value="PapC_C"/>
    <property type="match status" value="1"/>
</dbReference>
<name>A0A3S4XXC2_SERFO</name>
<dbReference type="InterPro" id="IPR043142">
    <property type="entry name" value="PapC-like_C_sf"/>
</dbReference>
<dbReference type="GO" id="GO:0009297">
    <property type="term" value="P:pilus assembly"/>
    <property type="evidence" value="ECO:0007669"/>
    <property type="project" value="InterPro"/>
</dbReference>
<sequence length="135" mass="14459">MNSYYRNKVSIDVNKLPENAEATRSVVQATLTEGAIGYRRFEVIAGEKAMAVLRLADGSTPPFGATVQNHKKQDVGIVNDGGSVYLSGINPGEEMTVHWNGQAQCVLTLPAKIPQSGSTDLLLPCRMLSIAAKAE</sequence>
<organism evidence="2 3">
    <name type="scientific">Serratia fonticola</name>
    <dbReference type="NCBI Taxonomy" id="47917"/>
    <lineage>
        <taxon>Bacteria</taxon>
        <taxon>Pseudomonadati</taxon>
        <taxon>Pseudomonadota</taxon>
        <taxon>Gammaproteobacteria</taxon>
        <taxon>Enterobacterales</taxon>
        <taxon>Yersiniaceae</taxon>
        <taxon>Serratia</taxon>
    </lineage>
</organism>
<dbReference type="GO" id="GO:0015473">
    <property type="term" value="F:fimbrial usher porin activity"/>
    <property type="evidence" value="ECO:0007669"/>
    <property type="project" value="InterPro"/>
</dbReference>
<dbReference type="Pfam" id="PF00577">
    <property type="entry name" value="Usher"/>
    <property type="match status" value="1"/>
</dbReference>
<dbReference type="InterPro" id="IPR025949">
    <property type="entry name" value="PapC-like_C"/>
</dbReference>
<evidence type="ECO:0000259" key="1">
    <source>
        <dbReference type="Pfam" id="PF13953"/>
    </source>
</evidence>
<feature type="domain" description="PapC-like C-terminal" evidence="1">
    <location>
        <begin position="52"/>
        <end position="107"/>
    </location>
</feature>
<gene>
    <name evidence="2" type="primary">papC_19</name>
    <name evidence="2" type="ORF">NCTC13193_05610</name>
</gene>
<dbReference type="GO" id="GO:0009279">
    <property type="term" value="C:cell outer membrane"/>
    <property type="evidence" value="ECO:0007669"/>
    <property type="project" value="TreeGrafter"/>
</dbReference>